<comment type="caution">
    <text evidence="9">The sequence shown here is derived from an EMBL/GenBank/DDBJ whole genome shotgun (WGS) entry which is preliminary data.</text>
</comment>
<dbReference type="GO" id="GO:0005737">
    <property type="term" value="C:cytoplasm"/>
    <property type="evidence" value="ECO:0007669"/>
    <property type="project" value="UniProtKB-SubCell"/>
</dbReference>
<dbReference type="OrthoDB" id="9804441at2"/>
<keyword evidence="1 6" id="KW-0963">Cytoplasm</keyword>
<feature type="binding site" evidence="6">
    <location>
        <position position="783"/>
    </location>
    <ligand>
        <name>substrate</name>
    </ligand>
</feature>
<dbReference type="Proteomes" id="UP000321899">
    <property type="component" value="Unassembled WGS sequence"/>
</dbReference>
<feature type="binding site" evidence="6">
    <location>
        <position position="338"/>
    </location>
    <ligand>
        <name>Mg(2+)</name>
        <dbReference type="ChEBI" id="CHEBI:18420"/>
        <label>2</label>
    </ligand>
</feature>
<comment type="subcellular location">
    <subcellularLocation>
        <location evidence="6">Cytoplasm</location>
    </subcellularLocation>
</comment>
<feature type="binding site" evidence="6">
    <location>
        <position position="499"/>
    </location>
    <ligand>
        <name>Mg(2+)</name>
        <dbReference type="ChEBI" id="CHEBI:18420"/>
        <label>2</label>
    </ligand>
</feature>
<evidence type="ECO:0000256" key="3">
    <source>
        <dbReference type="ARBA" id="ARBA00022741"/>
    </source>
</evidence>
<keyword evidence="3 6" id="KW-0547">Nucleotide-binding</keyword>
<comment type="pathway">
    <text evidence="6">Purine metabolism; IMP biosynthesis via de novo pathway; 5-amino-1-(5-phospho-D-ribosyl)imidazole from N(2)-formyl-N(1)-(5-phospho-D-ribosyl)glycinamide: step 1/2.</text>
</comment>
<dbReference type="Gene3D" id="3.90.650.10">
    <property type="entry name" value="PurM-like C-terminal domain"/>
    <property type="match status" value="2"/>
</dbReference>
<feature type="binding site" evidence="6">
    <location>
        <begin position="542"/>
        <end position="544"/>
    </location>
    <ligand>
        <name>substrate</name>
    </ligand>
</feature>
<feature type="active site" evidence="6">
    <location>
        <position position="245"/>
    </location>
</feature>
<dbReference type="GO" id="GO:0004642">
    <property type="term" value="F:phosphoribosylformylglycinamidine synthase activity"/>
    <property type="evidence" value="ECO:0007669"/>
    <property type="project" value="UniProtKB-UniRule"/>
</dbReference>
<feature type="binding site" evidence="6">
    <location>
        <position position="337"/>
    </location>
    <ligand>
        <name>substrate</name>
    </ligand>
</feature>
<dbReference type="EMBL" id="VDMB01000002">
    <property type="protein sequence ID" value="TYT75750.1"/>
    <property type="molecule type" value="Genomic_DNA"/>
</dbReference>
<evidence type="ECO:0000256" key="5">
    <source>
        <dbReference type="ARBA" id="ARBA00022840"/>
    </source>
</evidence>
<dbReference type="SUPFAM" id="SSF56042">
    <property type="entry name" value="PurM C-terminal domain-like"/>
    <property type="match status" value="2"/>
</dbReference>
<dbReference type="GO" id="GO:0006189">
    <property type="term" value="P:'de novo' IMP biosynthetic process"/>
    <property type="evidence" value="ECO:0007669"/>
    <property type="project" value="UniProtKB-UniRule"/>
</dbReference>
<evidence type="ECO:0000256" key="1">
    <source>
        <dbReference type="ARBA" id="ARBA00022490"/>
    </source>
</evidence>
<keyword evidence="5 6" id="KW-0067">ATP-binding</keyword>
<feature type="binding site" evidence="6">
    <location>
        <position position="314"/>
    </location>
    <ligand>
        <name>Mg(2+)</name>
        <dbReference type="ChEBI" id="CHEBI:18420"/>
        <label>1</label>
    </ligand>
</feature>
<dbReference type="Gene3D" id="3.30.1330.10">
    <property type="entry name" value="PurM-like, N-terminal domain"/>
    <property type="match status" value="2"/>
</dbReference>
<evidence type="ECO:0000256" key="6">
    <source>
        <dbReference type="HAMAP-Rule" id="MF_00420"/>
    </source>
</evidence>
<feature type="domain" description="PurM-like C-terminal" evidence="8">
    <location>
        <begin position="435"/>
        <end position="587"/>
    </location>
</feature>
<dbReference type="InterPro" id="IPR036676">
    <property type="entry name" value="PurM-like_C_sf"/>
</dbReference>
<comment type="caution">
    <text evidence="6">Lacks conserved residue(s) required for the propagation of feature annotation.</text>
</comment>
<keyword evidence="6" id="KW-0460">Magnesium</keyword>
<dbReference type="InterPro" id="IPR036604">
    <property type="entry name" value="PurS-like_sf"/>
</dbReference>
<keyword evidence="6" id="KW-0479">Metal-binding</keyword>
<dbReference type="PANTHER" id="PTHR43555:SF1">
    <property type="entry name" value="PHOSPHORIBOSYLFORMYLGLYCINAMIDINE SYNTHASE SUBUNIT PURL"/>
    <property type="match status" value="1"/>
</dbReference>
<name>A0A5Q4VHU6_9BACT</name>
<keyword evidence="4 6" id="KW-0658">Purine biosynthesis</keyword>
<feature type="binding site" evidence="6">
    <location>
        <position position="780"/>
    </location>
    <ligand>
        <name>ATP</name>
        <dbReference type="ChEBI" id="CHEBI:30616"/>
    </ligand>
</feature>
<organism evidence="9 10">
    <name type="scientific">Desulfobotulus mexicanus</name>
    <dbReference type="NCBI Taxonomy" id="2586642"/>
    <lineage>
        <taxon>Bacteria</taxon>
        <taxon>Pseudomonadati</taxon>
        <taxon>Thermodesulfobacteriota</taxon>
        <taxon>Desulfobacteria</taxon>
        <taxon>Desulfobacterales</taxon>
        <taxon>Desulfobacteraceae</taxon>
        <taxon>Desulfobotulus</taxon>
    </lineage>
</organism>
<dbReference type="PANTHER" id="PTHR43555">
    <property type="entry name" value="PHOSPHORIBOSYLFORMYLGLYCINAMIDINE SYNTHASE SUBUNIT PURL"/>
    <property type="match status" value="1"/>
</dbReference>
<feature type="binding site" evidence="6">
    <location>
        <position position="471"/>
    </location>
    <ligand>
        <name>substrate</name>
    </ligand>
</feature>
<keyword evidence="2 6" id="KW-0436">Ligase</keyword>
<feature type="binding site" evidence="6">
    <location>
        <position position="735"/>
    </location>
    <ligand>
        <name>ATP</name>
        <dbReference type="ChEBI" id="CHEBI:30616"/>
    </ligand>
</feature>
<dbReference type="RefSeq" id="WP_139445871.1">
    <property type="nucleotide sequence ID" value="NZ_VDMB01000002.1"/>
</dbReference>
<dbReference type="CDD" id="cd02203">
    <property type="entry name" value="PurL_repeat1"/>
    <property type="match status" value="1"/>
</dbReference>
<evidence type="ECO:0000259" key="7">
    <source>
        <dbReference type="Pfam" id="PF00586"/>
    </source>
</evidence>
<gene>
    <name evidence="6" type="primary">purL</name>
    <name evidence="9" type="ORF">FIM25_02260</name>
</gene>
<comment type="catalytic activity">
    <reaction evidence="6">
        <text>N(2)-formyl-N(1)-(5-phospho-beta-D-ribosyl)glycinamide + L-glutamine + ATP + H2O = 2-formamido-N(1)-(5-O-phospho-beta-D-ribosyl)acetamidine + L-glutamate + ADP + phosphate + H(+)</text>
        <dbReference type="Rhea" id="RHEA:17129"/>
        <dbReference type="ChEBI" id="CHEBI:15377"/>
        <dbReference type="ChEBI" id="CHEBI:15378"/>
        <dbReference type="ChEBI" id="CHEBI:29985"/>
        <dbReference type="ChEBI" id="CHEBI:30616"/>
        <dbReference type="ChEBI" id="CHEBI:43474"/>
        <dbReference type="ChEBI" id="CHEBI:58359"/>
        <dbReference type="ChEBI" id="CHEBI:147286"/>
        <dbReference type="ChEBI" id="CHEBI:147287"/>
        <dbReference type="ChEBI" id="CHEBI:456216"/>
        <dbReference type="EC" id="6.3.5.3"/>
    </reaction>
</comment>
<dbReference type="SUPFAM" id="SSF55326">
    <property type="entry name" value="PurM N-terminal domain-like"/>
    <property type="match status" value="2"/>
</dbReference>
<dbReference type="Pfam" id="PF02769">
    <property type="entry name" value="AIRS_C"/>
    <property type="match status" value="2"/>
</dbReference>
<feature type="domain" description="PurM-like C-terminal" evidence="8">
    <location>
        <begin position="828"/>
        <end position="969"/>
    </location>
</feature>
<proteinExistence type="inferred from homology"/>
<feature type="active site" description="Proton acceptor" evidence="6">
    <location>
        <position position="316"/>
    </location>
</feature>
<feature type="domain" description="PurM-like N-terminal" evidence="7">
    <location>
        <begin position="296"/>
        <end position="419"/>
    </location>
</feature>
<reference evidence="9 10" key="1">
    <citation type="submission" date="2019-06" db="EMBL/GenBank/DDBJ databases">
        <title>Desulfobotulus mexicanus sp. nov., a novel sulfate-reducing bacterium isolated from the sediment of an alkaline crater lake in Mexico.</title>
        <authorList>
            <person name="Hirschler-Rea A."/>
        </authorList>
    </citation>
    <scope>NUCLEOTIDE SEQUENCE [LARGE SCALE GENOMIC DNA]</scope>
    <source>
        <strain evidence="9 10">PAR22N</strain>
    </source>
</reference>
<feature type="domain" description="PurM-like N-terminal" evidence="7">
    <location>
        <begin position="676"/>
        <end position="783"/>
    </location>
</feature>
<dbReference type="Pfam" id="PF00586">
    <property type="entry name" value="AIRS"/>
    <property type="match status" value="2"/>
</dbReference>
<sequence>MQARLEITLKPELEDAEGLALQKKVKDVFGIELDSVRCIRILTFDAELTEAECILARDRIFCNPVSQQASFEPLDLDFDGCIWVGFRPGVRDNAGATAMEALSDVLGRTFGPDDTVYTSRRYCIKGKGLTEKLMDRIAGELLANDIIQQWKVFTKESWDVKEGVGLILPKVRLNHEPEVTNIPIDSDASLQAVSQARNLALNPNDVPVIRRYFLNPDTLALRREKGLEQPTDIEIEYIAQGRSDHCNHNTFRGLFRYRDVETGELEVIDNLFKTCIQNPTLKMQKEKDWVVSVLWDNAGAARFDDQWNYVITGETHNSPSNMEAYGGAITGIVGVYRDPLGTGKGARLIMGSYGFCLGDLDYDGPLKPRLHPRRILDGVVEGVRDGGNKSGVPTPFGQVTFHSGYMGKCLVFVTALGIMPKTVAGVPGHEKTTSPGEHIIMCGGRVGKDGIHGVTASSETFSAHTPAGHVQIGDPYTQKKMHDFLLEARDAGLIAFITDNGGGGLSSSIGESARFAGGCTVELDKVPLKYEGLDQWEIWVSESQERMTVSVKPEHLETFMALSEKHAVESTVIGTYTDTGYLEITWKGKTVAWIHMDLLEEGFPQWEFDCEWIPPKLRGIYEPVVGAPLDYNGLLKTLLARPNIASKEWIVRQYDHEVQANSVIKPLVGKERDIPSDAAVIRPVLDSERGIAFTQTLLPTYSQIDAGAMTAAVIDEAVRRLLAVGGGLSEMGGVDNFCWPDIQYHPDKNPDGRFKAAQLVRSCKTLQAMCEAYQIPLLSGKDSMYVDGHLQGPFGETRKVSGLETLQFSATAMVENVWLCQSMDVKNPGDRLYLLGETANELGGSEYYEWMGYVGLNVPEVYPEIFLPLYQALEKAIKNELVNSAHALARGGLGVHLALVAMAGCRGLNVDLGRVKIRGEIPLEREDILLFSESCGRMLVTVPREKEKTFTELFDGFPCVCIGEVMENDILRICGRQGKELVNTCVADLKQSFKQPFGDRI</sequence>
<evidence type="ECO:0000256" key="2">
    <source>
        <dbReference type="ARBA" id="ARBA00022598"/>
    </source>
</evidence>
<evidence type="ECO:0000259" key="8">
    <source>
        <dbReference type="Pfam" id="PF02769"/>
    </source>
</evidence>
<dbReference type="AlphaFoldDB" id="A0A5Q4VHU6"/>
<dbReference type="CDD" id="cd02204">
    <property type="entry name" value="PurL_repeat2"/>
    <property type="match status" value="1"/>
</dbReference>
<dbReference type="Gene3D" id="3.30.1280.10">
    <property type="entry name" value="Phosphoribosylformylglycinamidine synthase subunit PurS"/>
    <property type="match status" value="2"/>
</dbReference>
<dbReference type="InterPro" id="IPR016188">
    <property type="entry name" value="PurM-like_N"/>
</dbReference>
<evidence type="ECO:0000256" key="4">
    <source>
        <dbReference type="ARBA" id="ARBA00022755"/>
    </source>
</evidence>
<dbReference type="GO" id="GO:0005524">
    <property type="term" value="F:ATP binding"/>
    <property type="evidence" value="ECO:0007669"/>
    <property type="project" value="UniProtKB-UniRule"/>
</dbReference>
<dbReference type="InterPro" id="IPR010074">
    <property type="entry name" value="PRibForGlyAmidine_synth_PurL"/>
</dbReference>
<dbReference type="UniPathway" id="UPA00074">
    <property type="reaction ID" value="UER00128"/>
</dbReference>
<evidence type="ECO:0000313" key="9">
    <source>
        <dbReference type="EMBL" id="TYT75750.1"/>
    </source>
</evidence>
<comment type="function">
    <text evidence="6">Part of the phosphoribosylformylglycinamidine synthase complex involved in the purines biosynthetic pathway. Catalyzes the ATP-dependent conversion of formylglycinamide ribonucleotide (FGAR) and glutamine to yield formylglycinamidine ribonucleotide (FGAM) and glutamate. The FGAM synthase complex is composed of three subunits. PurQ produces an ammonia molecule by converting glutamine to glutamate. PurL transfers the ammonia molecule to FGAR to form FGAM in an ATP-dependent manner. PurS interacts with PurQ and PurL and is thought to assist in the transfer of the ammonia molecule from PurQ to PurL.</text>
</comment>
<dbReference type="HAMAP" id="MF_00420">
    <property type="entry name" value="PurL_2"/>
    <property type="match status" value="1"/>
</dbReference>
<comment type="similarity">
    <text evidence="6">Belongs to the FGAMS family.</text>
</comment>
<comment type="subunit">
    <text evidence="6">Monomer. Part of the FGAM synthase complex composed of 1 PurL, 1 PurQ and 2 PurS subunits.</text>
</comment>
<protein>
    <recommendedName>
        <fullName evidence="6">Phosphoribosylformylglycinamidine synthase subunit PurL</fullName>
        <shortName evidence="6">FGAM synthase</shortName>
        <ecNumber evidence="6">6.3.5.3</ecNumber>
    </recommendedName>
    <alternativeName>
        <fullName evidence="6">Formylglycinamide ribonucleotide amidotransferase subunit II</fullName>
        <shortName evidence="6">FGAR amidotransferase II</shortName>
        <shortName evidence="6">FGAR-AT II</shortName>
    </alternativeName>
    <alternativeName>
        <fullName evidence="6">Glutamine amidotransferase PurL</fullName>
    </alternativeName>
    <alternativeName>
        <fullName evidence="6">Phosphoribosylformylglycinamidine synthase subunit II</fullName>
    </alternativeName>
</protein>
<dbReference type="EC" id="6.3.5.3" evidence="6"/>
<dbReference type="InterPro" id="IPR036921">
    <property type="entry name" value="PurM-like_N_sf"/>
</dbReference>
<accession>A0A5Q4VHU6</accession>
<evidence type="ECO:0000313" key="10">
    <source>
        <dbReference type="Proteomes" id="UP000321899"/>
    </source>
</evidence>
<dbReference type="GO" id="GO:0000287">
    <property type="term" value="F:magnesium ion binding"/>
    <property type="evidence" value="ECO:0007669"/>
    <property type="project" value="UniProtKB-UniRule"/>
</dbReference>
<keyword evidence="10" id="KW-1185">Reference proteome</keyword>
<dbReference type="InterPro" id="IPR010918">
    <property type="entry name" value="PurM-like_C_dom"/>
</dbReference>